<dbReference type="AlphaFoldDB" id="A0A7I8JAM6"/>
<evidence type="ECO:0000313" key="1">
    <source>
        <dbReference type="EMBL" id="CAA2627914.1"/>
    </source>
</evidence>
<keyword evidence="2" id="KW-1185">Reference proteome</keyword>
<sequence>MSSSRTCQQVDGPRSCSSWRSHIVQNVSTTSKRLNSFRPLHMDQEQPIGYGDVFPGVQGAGKGAPRVSPWQTLKGGSAVRLQSAAARNELAGHVGHGHVNRVNRVNRVIAEKGVGIVEKAPRPPYYRSILFCMCWGGRGCHSALIQIKEEWGVSQAAGPLMREKPVDWIDAAEMRARGLYETPYRAAARKEHVFRYIIISSEI</sequence>
<gene>
    <name evidence="1" type="ORF">SI7747_10013563</name>
</gene>
<dbReference type="EMBL" id="LR743597">
    <property type="protein sequence ID" value="CAA2627914.1"/>
    <property type="molecule type" value="Genomic_DNA"/>
</dbReference>
<dbReference type="Proteomes" id="UP001189122">
    <property type="component" value="Unassembled WGS sequence"/>
</dbReference>
<proteinExistence type="predicted"/>
<dbReference type="EMBL" id="CACRZD030000010">
    <property type="protein sequence ID" value="CAA6667170.1"/>
    <property type="molecule type" value="Genomic_DNA"/>
</dbReference>
<protein>
    <submittedName>
        <fullName evidence="1">Uncharacterized protein</fullName>
    </submittedName>
</protein>
<name>A0A7I8JAM6_SPIIN</name>
<evidence type="ECO:0000313" key="2">
    <source>
        <dbReference type="Proteomes" id="UP001189122"/>
    </source>
</evidence>
<reference evidence="1 2" key="1">
    <citation type="submission" date="2019-12" db="EMBL/GenBank/DDBJ databases">
        <authorList>
            <person name="Scholz U."/>
            <person name="Mascher M."/>
            <person name="Fiebig A."/>
        </authorList>
    </citation>
    <scope>NUCLEOTIDE SEQUENCE</scope>
</reference>
<accession>A0A7I8JAM6</accession>
<organism evidence="1">
    <name type="scientific">Spirodela intermedia</name>
    <name type="common">Intermediate duckweed</name>
    <dbReference type="NCBI Taxonomy" id="51605"/>
    <lineage>
        <taxon>Eukaryota</taxon>
        <taxon>Viridiplantae</taxon>
        <taxon>Streptophyta</taxon>
        <taxon>Embryophyta</taxon>
        <taxon>Tracheophyta</taxon>
        <taxon>Spermatophyta</taxon>
        <taxon>Magnoliopsida</taxon>
        <taxon>Liliopsida</taxon>
        <taxon>Araceae</taxon>
        <taxon>Lemnoideae</taxon>
        <taxon>Spirodela</taxon>
    </lineage>
</organism>